<evidence type="ECO:0000256" key="4">
    <source>
        <dbReference type="ARBA" id="ARBA00022496"/>
    </source>
</evidence>
<dbReference type="InterPro" id="IPR039426">
    <property type="entry name" value="TonB-dep_rcpt-like"/>
</dbReference>
<dbReference type="Gene3D" id="2.40.170.20">
    <property type="entry name" value="TonB-dependent receptor, beta-barrel domain"/>
    <property type="match status" value="1"/>
</dbReference>
<reference evidence="13 14" key="1">
    <citation type="submission" date="2020-08" db="EMBL/GenBank/DDBJ databases">
        <title>Genomic Encyclopedia of Type Strains, Phase IV (KMG-IV): sequencing the most valuable type-strain genomes for metagenomic binning, comparative biology and taxonomic classification.</title>
        <authorList>
            <person name="Goeker M."/>
        </authorList>
    </citation>
    <scope>NUCLEOTIDE SEQUENCE [LARGE SCALE GENOMIC DNA]</scope>
    <source>
        <strain evidence="13 14">DSM 102189</strain>
    </source>
</reference>
<proteinExistence type="predicted"/>
<evidence type="ECO:0000256" key="6">
    <source>
        <dbReference type="ARBA" id="ARBA00022729"/>
    </source>
</evidence>
<organism evidence="13 14">
    <name type="scientific">Polymorphobacter multimanifer</name>
    <dbReference type="NCBI Taxonomy" id="1070431"/>
    <lineage>
        <taxon>Bacteria</taxon>
        <taxon>Pseudomonadati</taxon>
        <taxon>Pseudomonadota</taxon>
        <taxon>Alphaproteobacteria</taxon>
        <taxon>Sphingomonadales</taxon>
        <taxon>Sphingosinicellaceae</taxon>
        <taxon>Polymorphobacter</taxon>
    </lineage>
</organism>
<evidence type="ECO:0000256" key="5">
    <source>
        <dbReference type="ARBA" id="ARBA00022692"/>
    </source>
</evidence>
<dbReference type="EMBL" id="JACIIV010000002">
    <property type="protein sequence ID" value="MBB6226077.1"/>
    <property type="molecule type" value="Genomic_DNA"/>
</dbReference>
<feature type="signal peptide" evidence="12">
    <location>
        <begin position="1"/>
        <end position="27"/>
    </location>
</feature>
<dbReference type="SUPFAM" id="SSF56935">
    <property type="entry name" value="Porins"/>
    <property type="match status" value="1"/>
</dbReference>
<dbReference type="GO" id="GO:0009279">
    <property type="term" value="C:cell outer membrane"/>
    <property type="evidence" value="ECO:0007669"/>
    <property type="project" value="UniProtKB-SubCell"/>
</dbReference>
<dbReference type="AlphaFoldDB" id="A0A841L077"/>
<dbReference type="GO" id="GO:0015344">
    <property type="term" value="F:siderophore uptake transmembrane transporter activity"/>
    <property type="evidence" value="ECO:0007669"/>
    <property type="project" value="TreeGrafter"/>
</dbReference>
<name>A0A841L077_9SPHN</name>
<sequence length="667" mass="72017">MKVLYNLEIKATAIAAALLMGVGPAMAQTSPASALPSPSVPPAPPAGRESGRTGENAVTQAEDAFGFSVGRESLGLYSAGNVRGFSPFAAGNVRIEGLYFDPFLTLILRLRQSTSIRVGLSAQGYPFPSPTGIVDYAFRKPGDEASLSTLVSADSYGNVGLEADAVVPIAPGLSLGLGAQGSRSDFYNGTTSWSHNQGISLRWRPTDAIEILPFWARSQVYDDEAGPTYIPAGPYLPPKVQRRRFDGPRWSDYDSVAGLQGLLLSIAPASNWLVRAGLFRSLYDDRSTFANLLTDVTPEGAANRLIIADPRSRFVSVSGELRVTRSVTEGPRLHVIHLSARGRDRRQRYSGSAFIDYGATRLGERFEPAEPDFDFTDQTRDRVRQWTGGVAYEGRWRGVGELSFGVSKTNYTKRFELPGAAALETRSRPWLYNVTAAGFLGPRLTVYADYARGLEESGVAPDNAANRNQPLPAILTSQVDAGFRYSLTNKVKLIAGVFDLRKPYYNLDADNRFYLLGNIVSRGVEMSVAGAITPRLNVVAGGVLLRPRVTGEGVGLGRVGERPVGLAARSFDFNADWRPPILDGLSVDIGVSHTGSIIATRNNLVSIPSRTLVDLGARYRFKLSGKDATIRAQVNNVGNVYGFDLRGAGAYDIIAGRVASAYLTVDF</sequence>
<evidence type="ECO:0000256" key="12">
    <source>
        <dbReference type="SAM" id="SignalP"/>
    </source>
</evidence>
<keyword evidence="14" id="KW-1185">Reference proteome</keyword>
<feature type="chain" id="PRO_5032424251" evidence="12">
    <location>
        <begin position="28"/>
        <end position="667"/>
    </location>
</feature>
<keyword evidence="9" id="KW-0472">Membrane</keyword>
<feature type="region of interest" description="Disordered" evidence="11">
    <location>
        <begin position="30"/>
        <end position="54"/>
    </location>
</feature>
<keyword evidence="3" id="KW-1134">Transmembrane beta strand</keyword>
<comment type="subcellular location">
    <subcellularLocation>
        <location evidence="1">Cell outer membrane</location>
        <topology evidence="1">Multi-pass membrane protein</topology>
    </subcellularLocation>
</comment>
<keyword evidence="10" id="KW-0998">Cell outer membrane</keyword>
<accession>A0A841L077</accession>
<keyword evidence="4" id="KW-0410">Iron transport</keyword>
<dbReference type="Proteomes" id="UP000538147">
    <property type="component" value="Unassembled WGS sequence"/>
</dbReference>
<evidence type="ECO:0000256" key="7">
    <source>
        <dbReference type="ARBA" id="ARBA00023004"/>
    </source>
</evidence>
<evidence type="ECO:0000313" key="14">
    <source>
        <dbReference type="Proteomes" id="UP000538147"/>
    </source>
</evidence>
<evidence type="ECO:0000256" key="11">
    <source>
        <dbReference type="SAM" id="MobiDB-lite"/>
    </source>
</evidence>
<keyword evidence="13" id="KW-0675">Receptor</keyword>
<dbReference type="RefSeq" id="WP_341534396.1">
    <property type="nucleotide sequence ID" value="NZ_JACIIV010000002.1"/>
</dbReference>
<evidence type="ECO:0000256" key="10">
    <source>
        <dbReference type="ARBA" id="ARBA00023237"/>
    </source>
</evidence>
<keyword evidence="2" id="KW-0813">Transport</keyword>
<comment type="caution">
    <text evidence="13">The sequence shown here is derived from an EMBL/GenBank/DDBJ whole genome shotgun (WGS) entry which is preliminary data.</text>
</comment>
<evidence type="ECO:0000256" key="2">
    <source>
        <dbReference type="ARBA" id="ARBA00022448"/>
    </source>
</evidence>
<dbReference type="PANTHER" id="PTHR32552">
    <property type="entry name" value="FERRICHROME IRON RECEPTOR-RELATED"/>
    <property type="match status" value="1"/>
</dbReference>
<keyword evidence="5" id="KW-0812">Transmembrane</keyword>
<gene>
    <name evidence="13" type="ORF">FHS79_000230</name>
</gene>
<evidence type="ECO:0000256" key="3">
    <source>
        <dbReference type="ARBA" id="ARBA00022452"/>
    </source>
</evidence>
<keyword evidence="8" id="KW-0406">Ion transport</keyword>
<dbReference type="PANTHER" id="PTHR32552:SF68">
    <property type="entry name" value="FERRICHROME OUTER MEMBRANE TRANSPORTER_PHAGE RECEPTOR"/>
    <property type="match status" value="1"/>
</dbReference>
<evidence type="ECO:0000313" key="13">
    <source>
        <dbReference type="EMBL" id="MBB6226077.1"/>
    </source>
</evidence>
<keyword evidence="7" id="KW-0408">Iron</keyword>
<dbReference type="InterPro" id="IPR036942">
    <property type="entry name" value="Beta-barrel_TonB_sf"/>
</dbReference>
<evidence type="ECO:0000256" key="1">
    <source>
        <dbReference type="ARBA" id="ARBA00004571"/>
    </source>
</evidence>
<evidence type="ECO:0000256" key="8">
    <source>
        <dbReference type="ARBA" id="ARBA00023065"/>
    </source>
</evidence>
<keyword evidence="6 12" id="KW-0732">Signal</keyword>
<evidence type="ECO:0000256" key="9">
    <source>
        <dbReference type="ARBA" id="ARBA00023136"/>
    </source>
</evidence>
<protein>
    <submittedName>
        <fullName evidence="13">Iron complex outermembrane receptor protein</fullName>
    </submittedName>
</protein>